<dbReference type="InterPro" id="IPR029063">
    <property type="entry name" value="SAM-dependent_MTases_sf"/>
</dbReference>
<keyword evidence="1" id="KW-0808">Transferase</keyword>
<keyword evidence="2" id="KW-1185">Reference proteome</keyword>
<dbReference type="GO" id="GO:0032259">
    <property type="term" value="P:methylation"/>
    <property type="evidence" value="ECO:0007669"/>
    <property type="project" value="UniProtKB-KW"/>
</dbReference>
<keyword evidence="1" id="KW-0489">Methyltransferase</keyword>
<protein>
    <submittedName>
        <fullName evidence="1">Class I SAM-dependent methyltransferase</fullName>
    </submittedName>
</protein>
<comment type="caution">
    <text evidence="1">The sequence shown here is derived from an EMBL/GenBank/DDBJ whole genome shotgun (WGS) entry which is preliminary data.</text>
</comment>
<dbReference type="Gene3D" id="3.40.50.150">
    <property type="entry name" value="Vaccinia Virus protein VP39"/>
    <property type="match status" value="1"/>
</dbReference>
<organism evidence="1 2">
    <name type="scientific">Sphingomonas brevis</name>
    <dbReference type="NCBI Taxonomy" id="2908206"/>
    <lineage>
        <taxon>Bacteria</taxon>
        <taxon>Pseudomonadati</taxon>
        <taxon>Pseudomonadota</taxon>
        <taxon>Alphaproteobacteria</taxon>
        <taxon>Sphingomonadales</taxon>
        <taxon>Sphingomonadaceae</taxon>
        <taxon>Sphingomonas</taxon>
    </lineage>
</organism>
<dbReference type="RefSeq" id="WP_249914829.1">
    <property type="nucleotide sequence ID" value="NZ_JAMGBB010000001.1"/>
</dbReference>
<reference evidence="1" key="1">
    <citation type="submission" date="2022-05" db="EMBL/GenBank/DDBJ databases">
        <authorList>
            <person name="Jo J.-H."/>
            <person name="Im W.-T."/>
        </authorList>
    </citation>
    <scope>NUCLEOTIDE SEQUENCE</scope>
    <source>
        <strain evidence="1">RB56-2</strain>
    </source>
</reference>
<name>A0ABT0S7M0_9SPHN</name>
<evidence type="ECO:0000313" key="2">
    <source>
        <dbReference type="Proteomes" id="UP001165383"/>
    </source>
</evidence>
<dbReference type="Proteomes" id="UP001165383">
    <property type="component" value="Unassembled WGS sequence"/>
</dbReference>
<dbReference type="EMBL" id="JAMGBB010000001">
    <property type="protein sequence ID" value="MCL6740396.1"/>
    <property type="molecule type" value="Genomic_DNA"/>
</dbReference>
<gene>
    <name evidence="1" type="ORF">LZ518_04535</name>
</gene>
<accession>A0ABT0S7M0</accession>
<dbReference type="CDD" id="cd02440">
    <property type="entry name" value="AdoMet_MTases"/>
    <property type="match status" value="1"/>
</dbReference>
<dbReference type="SUPFAM" id="SSF53335">
    <property type="entry name" value="S-adenosyl-L-methionine-dependent methyltransferases"/>
    <property type="match status" value="1"/>
</dbReference>
<evidence type="ECO:0000313" key="1">
    <source>
        <dbReference type="EMBL" id="MCL6740396.1"/>
    </source>
</evidence>
<dbReference type="GO" id="GO:0008168">
    <property type="term" value="F:methyltransferase activity"/>
    <property type="evidence" value="ECO:0007669"/>
    <property type="project" value="UniProtKB-KW"/>
</dbReference>
<proteinExistence type="predicted"/>
<sequence length="239" mass="26806">MSNAERHDLEWTSEQVRRFWDYHSGNPALVGQYFAGTVGRSLLRFVEKHIQIGTAVDVGCGGGDLMLFLMQRGHDVYGVDQSPVTVEGINDRFAGLGHFKGATVGTDRLSDGIADTVFLVEVVEHLDDAALNNSLDEARRLLKPGGHLVLTTPNEEDLEASKIQCPNCLAVFHQVQHVRSWSAETLSRRVSLQGFETRVSKPTALTRYDGAFDSAYRLFYYLRRRRHRPNLIYIGTRTG</sequence>
<dbReference type="PANTHER" id="PTHR43861">
    <property type="entry name" value="TRANS-ACONITATE 2-METHYLTRANSFERASE-RELATED"/>
    <property type="match status" value="1"/>
</dbReference>
<dbReference type="Pfam" id="PF13489">
    <property type="entry name" value="Methyltransf_23"/>
    <property type="match status" value="1"/>
</dbReference>